<reference evidence="1 2" key="1">
    <citation type="submission" date="2015-06" db="EMBL/GenBank/DDBJ databases">
        <title>New insights into the roles of widespread benthic archaea in carbon and nitrogen cycling.</title>
        <authorList>
            <person name="Lazar C.S."/>
            <person name="Baker B.J."/>
            <person name="Seitz K.W."/>
            <person name="Hyde A.S."/>
            <person name="Dick G.J."/>
            <person name="Hinrichs K.-U."/>
            <person name="Teske A.P."/>
        </authorList>
    </citation>
    <scope>NUCLEOTIDE SEQUENCE [LARGE SCALE GENOMIC DNA]</scope>
    <source>
        <strain evidence="1">SG8-32-1</strain>
    </source>
</reference>
<name>A0A0M0BU84_9ARCH</name>
<dbReference type="Proteomes" id="UP000037237">
    <property type="component" value="Unassembled WGS sequence"/>
</dbReference>
<dbReference type="AlphaFoldDB" id="A0A0M0BU84"/>
<dbReference type="Gene3D" id="1.25.10.10">
    <property type="entry name" value="Leucine-rich Repeat Variant"/>
    <property type="match status" value="1"/>
</dbReference>
<dbReference type="EMBL" id="LFWU01000081">
    <property type="protein sequence ID" value="KON32009.1"/>
    <property type="molecule type" value="Genomic_DNA"/>
</dbReference>
<evidence type="ECO:0000313" key="1">
    <source>
        <dbReference type="EMBL" id="KON32009.1"/>
    </source>
</evidence>
<accession>A0A0M0BU84</accession>
<evidence type="ECO:0008006" key="3">
    <source>
        <dbReference type="Google" id="ProtNLM"/>
    </source>
</evidence>
<sequence length="206" mass="23091">MSVLGKISYFQNRRDEVPNKELAKTLAETENKAGIAELVANLKHKNRSVQSDCLGVLYHVGYVKPHLIVDYVEDFLALLESKNNRLVWGGMIALSTIADLKPKKICANLDTIKHAIDKGTLITVVWGVKTIAKVASSSQSCKSDVVPILLSQLKNCIPRDVVMHFENSLPAIDDENKFMFLRIVEDRKKEMTTSQLARLKKAMKNL</sequence>
<organism evidence="1 2">
    <name type="scientific">miscellaneous Crenarchaeota group-1 archaeon SG8-32-1</name>
    <dbReference type="NCBI Taxonomy" id="1685124"/>
    <lineage>
        <taxon>Archaea</taxon>
        <taxon>Candidatus Bathyarchaeota</taxon>
        <taxon>MCG-1</taxon>
    </lineage>
</organism>
<comment type="caution">
    <text evidence="1">The sequence shown here is derived from an EMBL/GenBank/DDBJ whole genome shotgun (WGS) entry which is preliminary data.</text>
</comment>
<evidence type="ECO:0000313" key="2">
    <source>
        <dbReference type="Proteomes" id="UP000037237"/>
    </source>
</evidence>
<dbReference type="SUPFAM" id="SSF48371">
    <property type="entry name" value="ARM repeat"/>
    <property type="match status" value="1"/>
</dbReference>
<dbReference type="InterPro" id="IPR016024">
    <property type="entry name" value="ARM-type_fold"/>
</dbReference>
<dbReference type="InterPro" id="IPR011989">
    <property type="entry name" value="ARM-like"/>
</dbReference>
<proteinExistence type="predicted"/>
<gene>
    <name evidence="1" type="ORF">AC477_03535</name>
</gene>
<protein>
    <recommendedName>
        <fullName evidence="3">Clathrin/coatomer adaptor adaptin-like N-terminal domain-containing protein</fullName>
    </recommendedName>
</protein>